<dbReference type="PANTHER" id="PTHR11014">
    <property type="entry name" value="PEPTIDASE M20 FAMILY MEMBER"/>
    <property type="match status" value="1"/>
</dbReference>
<name>M7NT41_9BACL</name>
<organism evidence="3 4">
    <name type="scientific">Bhargavaea cecembensis DSE10</name>
    <dbReference type="NCBI Taxonomy" id="1235279"/>
    <lineage>
        <taxon>Bacteria</taxon>
        <taxon>Bacillati</taxon>
        <taxon>Bacillota</taxon>
        <taxon>Bacilli</taxon>
        <taxon>Bacillales</taxon>
        <taxon>Caryophanaceae</taxon>
        <taxon>Bhargavaea</taxon>
    </lineage>
</organism>
<keyword evidence="1" id="KW-0479">Metal-binding</keyword>
<evidence type="ECO:0000256" key="1">
    <source>
        <dbReference type="PIRSR" id="PIRSR005962-1"/>
    </source>
</evidence>
<keyword evidence="1" id="KW-0464">Manganese</keyword>
<dbReference type="Gene3D" id="3.40.630.10">
    <property type="entry name" value="Zn peptidases"/>
    <property type="match status" value="1"/>
</dbReference>
<dbReference type="InterPro" id="IPR011650">
    <property type="entry name" value="Peptidase_M20_dimer"/>
</dbReference>
<dbReference type="STRING" id="1235279.C772_03222"/>
<dbReference type="SUPFAM" id="SSF55031">
    <property type="entry name" value="Bacterial exopeptidase dimerisation domain"/>
    <property type="match status" value="1"/>
</dbReference>
<dbReference type="SUPFAM" id="SSF53187">
    <property type="entry name" value="Zn-dependent exopeptidases"/>
    <property type="match status" value="1"/>
</dbReference>
<reference evidence="3 4" key="1">
    <citation type="journal article" date="2013" name="Genome Announc.">
        <title>Draft Genome Sequence of Bhargavaea cecembensis Strain DSE10T, Isolated from a Deep-Sea Sediment Sample Collected at a Depth of 5,904 m from the Chagos-Laccadive Ridge System in the Indian Ocean.</title>
        <authorList>
            <person name="Shivaji S."/>
            <person name="Ara S."/>
            <person name="Begum Z."/>
            <person name="Ruth M."/>
            <person name="Singh A."/>
            <person name="Kumar Pinnaka A."/>
        </authorList>
    </citation>
    <scope>NUCLEOTIDE SEQUENCE [LARGE SCALE GENOMIC DNA]</scope>
    <source>
        <strain evidence="3 4">DSE10</strain>
    </source>
</reference>
<dbReference type="Pfam" id="PF01546">
    <property type="entry name" value="Peptidase_M20"/>
    <property type="match status" value="1"/>
</dbReference>
<protein>
    <submittedName>
        <fullName evidence="3">Putative hydrolase YxeP</fullName>
        <ecNumber evidence="3">3.-.-.-</ecNumber>
    </submittedName>
</protein>
<comment type="caution">
    <text evidence="3">The sequence shown here is derived from an EMBL/GenBank/DDBJ whole genome shotgun (WGS) entry which is preliminary data.</text>
</comment>
<feature type="binding site" evidence="1">
    <location>
        <position position="187"/>
    </location>
    <ligand>
        <name>Mn(2+)</name>
        <dbReference type="ChEBI" id="CHEBI:29035"/>
        <label>2</label>
    </ligand>
</feature>
<dbReference type="InterPro" id="IPR017439">
    <property type="entry name" value="Amidohydrolase"/>
</dbReference>
<dbReference type="NCBIfam" id="TIGR01891">
    <property type="entry name" value="amidohydrolases"/>
    <property type="match status" value="1"/>
</dbReference>
<dbReference type="Gene3D" id="3.30.70.360">
    <property type="match status" value="1"/>
</dbReference>
<dbReference type="eggNOG" id="COG1473">
    <property type="taxonomic scope" value="Bacteria"/>
</dbReference>
<dbReference type="PIRSF" id="PIRSF005962">
    <property type="entry name" value="Pept_M20D_amidohydro"/>
    <property type="match status" value="1"/>
</dbReference>
<gene>
    <name evidence="3" type="primary">yxeP_7</name>
    <name evidence="3" type="ORF">C772_03222</name>
</gene>
<feature type="domain" description="Peptidase M20 dimerisation" evidence="2">
    <location>
        <begin position="214"/>
        <end position="302"/>
    </location>
</feature>
<keyword evidence="3" id="KW-0378">Hydrolase</keyword>
<accession>M7NT41</accession>
<dbReference type="EMBL" id="AOFT01000031">
    <property type="protein sequence ID" value="EMR04850.1"/>
    <property type="molecule type" value="Genomic_DNA"/>
</dbReference>
<dbReference type="Proteomes" id="UP000011919">
    <property type="component" value="Unassembled WGS sequence"/>
</dbReference>
<dbReference type="Pfam" id="PF07687">
    <property type="entry name" value="M20_dimer"/>
    <property type="match status" value="1"/>
</dbReference>
<keyword evidence="4" id="KW-1185">Reference proteome</keyword>
<dbReference type="EC" id="3.-.-.-" evidence="3"/>
<evidence type="ECO:0000313" key="3">
    <source>
        <dbReference type="EMBL" id="EMR04850.1"/>
    </source>
</evidence>
<feature type="binding site" evidence="1">
    <location>
        <position position="158"/>
    </location>
    <ligand>
        <name>Mn(2+)</name>
        <dbReference type="ChEBI" id="CHEBI:29035"/>
        <label>2</label>
    </ligand>
</feature>
<evidence type="ECO:0000259" key="2">
    <source>
        <dbReference type="Pfam" id="PF07687"/>
    </source>
</evidence>
<comment type="cofactor">
    <cofactor evidence="1">
        <name>Mn(2+)</name>
        <dbReference type="ChEBI" id="CHEBI:29035"/>
    </cofactor>
    <text evidence="1">The Mn(2+) ion enhances activity.</text>
</comment>
<dbReference type="AlphaFoldDB" id="M7NT41"/>
<feature type="binding site" evidence="1">
    <location>
        <position position="384"/>
    </location>
    <ligand>
        <name>Mn(2+)</name>
        <dbReference type="ChEBI" id="CHEBI:29035"/>
        <label>2</label>
    </ligand>
</feature>
<evidence type="ECO:0000313" key="4">
    <source>
        <dbReference type="Proteomes" id="UP000011919"/>
    </source>
</evidence>
<dbReference type="GO" id="GO:0016787">
    <property type="term" value="F:hydrolase activity"/>
    <property type="evidence" value="ECO:0007669"/>
    <property type="project" value="UniProtKB-KW"/>
</dbReference>
<dbReference type="InterPro" id="IPR002933">
    <property type="entry name" value="Peptidase_M20"/>
</dbReference>
<dbReference type="PATRIC" id="fig|1235279.3.peg.3209"/>
<feature type="binding site" evidence="1">
    <location>
        <position position="122"/>
    </location>
    <ligand>
        <name>Mn(2+)</name>
        <dbReference type="ChEBI" id="CHEBI:29035"/>
        <label>2</label>
    </ligand>
</feature>
<feature type="binding site" evidence="1">
    <location>
        <position position="120"/>
    </location>
    <ligand>
        <name>Mn(2+)</name>
        <dbReference type="ChEBI" id="CHEBI:29035"/>
        <label>2</label>
    </ligand>
</feature>
<dbReference type="PANTHER" id="PTHR11014:SF63">
    <property type="entry name" value="METALLOPEPTIDASE, PUTATIVE (AFU_ORTHOLOGUE AFUA_6G09600)-RELATED"/>
    <property type="match status" value="1"/>
</dbReference>
<dbReference type="InterPro" id="IPR036264">
    <property type="entry name" value="Bact_exopeptidase_dim_dom"/>
</dbReference>
<proteinExistence type="predicted"/>
<sequence length="416" mass="45127">MTNKMKALNKGVLGMPVHSEHTTVIAKSLEQQLIAWRRHLHRFPELSFNEFKTAQFVAERLGEVEGVTVQTAIGKTGVVATLSNGEGRTVAIRADMDALPIEENTGHGFQSEHTGVMHACGHDAHTAILLGVAKLLAEKFRSVQLRGTVKLIFQPSEEDTDEEGRSGAQRMIEDGVLEGVDSIIALHVCPWHPVGTIQLNDGYSMANVDVFRGKIRGSGGHGGYPHLGTDPIWMLASVLQAFYGVTSRRISPLDTAVASIGEIHTGAASNVIPEEVEVTGTLRTYSNEVREQLSAEIEKAFQVVEAFGGTYSFRVDRGEPALNNHAAVNTIIKQTAADLIPTIQIVEEKFGLGGEDFGYMTQEVPGAMFFLGCALPDGVRRDLHTNTFDLDERCMLLGAEILAESAIRLLTGETIS</sequence>
<dbReference type="GO" id="GO:0046872">
    <property type="term" value="F:metal ion binding"/>
    <property type="evidence" value="ECO:0007669"/>
    <property type="project" value="UniProtKB-KW"/>
</dbReference>